<dbReference type="InterPro" id="IPR027417">
    <property type="entry name" value="P-loop_NTPase"/>
</dbReference>
<feature type="domain" description="Helicase C-terminal" evidence="4">
    <location>
        <begin position="892"/>
        <end position="1069"/>
    </location>
</feature>
<dbReference type="PROSITE" id="PS51192">
    <property type="entry name" value="HELICASE_ATP_BIND_1"/>
    <property type="match status" value="1"/>
</dbReference>
<name>A0ABU5ZGX8_9BACL</name>
<dbReference type="PROSITE" id="PS51194">
    <property type="entry name" value="HELICASE_CTER"/>
    <property type="match status" value="1"/>
</dbReference>
<reference evidence="5" key="1">
    <citation type="submission" date="2023-12" db="EMBL/GenBank/DDBJ databases">
        <title>Fervidustalea candida gen. nov., sp. nov., a novel member of the family Paenibacillaceae isolated from a geothermal area.</title>
        <authorList>
            <person name="Li W.-J."/>
            <person name="Jiao J.-Y."/>
            <person name="Chen Y."/>
        </authorList>
    </citation>
    <scope>NUCLEOTIDE SEQUENCE</scope>
    <source>
        <strain evidence="5">SYSU GA230002</strain>
    </source>
</reference>
<dbReference type="CDD" id="cd18012">
    <property type="entry name" value="DEXQc_arch_SWI2_SNF2"/>
    <property type="match status" value="1"/>
</dbReference>
<dbReference type="Gene3D" id="3.40.50.300">
    <property type="entry name" value="P-loop containing nucleotide triphosphate hydrolases"/>
    <property type="match status" value="1"/>
</dbReference>
<sequence length="1086" mass="122178">MMQPDVGIDNGIKASCAWIADRNAMYLYEGALDEFTIRIKDPYELKTLLCGWHEASFYGSMLHVVRVDRQWRIVLDPYIALDYLLDPKPLQHAFVQWDERALLMREAAALFRDALTRGWFAPDWNKRLSPRPGWKLLLPAEQHSRWQRIEPLGAAVLSLWFEGILNQLVETEPGLSRIWPGLLQAPEGGPEDGLPAQMGNPAGASDAALAGVLREALSRAPANAPIEAVFRAAFRALLGESANAKAMQEASVNVSPDTDSSAASLPEGAEAAHPAAPSLSPEEEDWLIAIGWKQDPAPFTVSLQLVEPELAGSDEDAWKLRLLIQDKNESGTFAVCDLHGEPLEDPLPPAWGDFPASAAVKLVQRCLRIMPELQDPSRPGRMKEMLDEEEAWRFLDEDSLRLARNGISILLPAWWDTSKRTKPKLTAVLHSSVGSPKQSMFGLEHIVNFDWRMSIGDMELSEEEFRRIATLKKRFVHLRGRWIQLDPEYLAQLQRKLKQVSRTGLSFGDVLNLHLSGGGMNAYDSEEPSSMHTASLPSELKMEVQLNKHLRNLLKQLSETSQLPLIPAPVEFQGTLRNYQLQGASWLAFLHRYGLGGCLADDMGLGKTIQWIAYLLRLKQSGQWKSPALLICPTSVLGNWQKELQKFAPSLIVYMHYGSKRCKGEEFIQASQAADVVLTSYTLSHLDEAELSSLRWGSLCLDEAQNIKNAHTKQASSIRKLQADHRIALTGTPIENRLTELWSIFDFINPRYLGNLAQFKRAYVNPIEKNNDPQLISQVQKLIQPFLLRRLKKDPAIQLDLPEKNESKVYIALTAEQAALYDQVLQQMLERIDRLPPLERRGLILSTLTKLKQVCNHPSQLLKEPINRLRISGISGPTDLTAELNRSNKLSRLLEMVAELREEGDRCLIFTQFVEMGHLIEYHLSRQLNESVLFLHGGVPKSKRDQMIARFQGGSAEKTNPSASDYSSQIQPASDGQPGIFILSLKAGGIGLNLTAANHVFHFDRWWNPAVENQATDRAFRIGQTRNVQVHKFISLGTLEERIDEMIERKHGLSSQIVGTGEQWLTELSTGELREIFALRREWIEA</sequence>
<accession>A0ABU5ZGX8</accession>
<evidence type="ECO:0000259" key="3">
    <source>
        <dbReference type="PROSITE" id="PS51192"/>
    </source>
</evidence>
<dbReference type="Gene3D" id="1.20.120.850">
    <property type="entry name" value="SWI2/SNF2 ATPases, N-terminal domain"/>
    <property type="match status" value="1"/>
</dbReference>
<feature type="compositionally biased region" description="Polar residues" evidence="2">
    <location>
        <begin position="250"/>
        <end position="263"/>
    </location>
</feature>
<evidence type="ECO:0000313" key="6">
    <source>
        <dbReference type="Proteomes" id="UP001310386"/>
    </source>
</evidence>
<organism evidence="5 6">
    <name type="scientific">Ferviditalea candida</name>
    <dbReference type="NCBI Taxonomy" id="3108399"/>
    <lineage>
        <taxon>Bacteria</taxon>
        <taxon>Bacillati</taxon>
        <taxon>Bacillota</taxon>
        <taxon>Bacilli</taxon>
        <taxon>Bacillales</taxon>
        <taxon>Paenibacillaceae</taxon>
        <taxon>Ferviditalea</taxon>
    </lineage>
</organism>
<evidence type="ECO:0000259" key="4">
    <source>
        <dbReference type="PROSITE" id="PS51194"/>
    </source>
</evidence>
<dbReference type="Proteomes" id="UP001310386">
    <property type="component" value="Unassembled WGS sequence"/>
</dbReference>
<comment type="caution">
    <text evidence="5">The sequence shown here is derived from an EMBL/GenBank/DDBJ whole genome shotgun (WGS) entry which is preliminary data.</text>
</comment>
<dbReference type="InterPro" id="IPR014001">
    <property type="entry name" value="Helicase_ATP-bd"/>
</dbReference>
<keyword evidence="6" id="KW-1185">Reference proteome</keyword>
<dbReference type="InterPro" id="IPR000330">
    <property type="entry name" value="SNF2_N"/>
</dbReference>
<dbReference type="RefSeq" id="WP_371753054.1">
    <property type="nucleotide sequence ID" value="NZ_JAYJLD010000004.1"/>
</dbReference>
<dbReference type="InterPro" id="IPR001650">
    <property type="entry name" value="Helicase_C-like"/>
</dbReference>
<feature type="domain" description="Helicase ATP-binding" evidence="3">
    <location>
        <begin position="588"/>
        <end position="751"/>
    </location>
</feature>
<dbReference type="Gene3D" id="3.40.50.10810">
    <property type="entry name" value="Tandem AAA-ATPase domain"/>
    <property type="match status" value="1"/>
</dbReference>
<feature type="compositionally biased region" description="Low complexity" evidence="2">
    <location>
        <begin position="265"/>
        <end position="280"/>
    </location>
</feature>
<evidence type="ECO:0000256" key="2">
    <source>
        <dbReference type="SAM" id="MobiDB-lite"/>
    </source>
</evidence>
<keyword evidence="1" id="KW-0378">Hydrolase</keyword>
<dbReference type="Pfam" id="PF00271">
    <property type="entry name" value="Helicase_C"/>
    <property type="match status" value="1"/>
</dbReference>
<feature type="region of interest" description="Disordered" evidence="2">
    <location>
        <begin position="249"/>
        <end position="280"/>
    </location>
</feature>
<dbReference type="CDD" id="cd18793">
    <property type="entry name" value="SF2_C_SNF"/>
    <property type="match status" value="1"/>
</dbReference>
<proteinExistence type="predicted"/>
<dbReference type="SMART" id="SM00487">
    <property type="entry name" value="DEXDc"/>
    <property type="match status" value="1"/>
</dbReference>
<dbReference type="EMBL" id="JAYJLD010000004">
    <property type="protein sequence ID" value="MEB3100921.1"/>
    <property type="molecule type" value="Genomic_DNA"/>
</dbReference>
<dbReference type="SMART" id="SM00490">
    <property type="entry name" value="HELICc"/>
    <property type="match status" value="1"/>
</dbReference>
<dbReference type="InterPro" id="IPR038718">
    <property type="entry name" value="SNF2-like_sf"/>
</dbReference>
<protein>
    <submittedName>
        <fullName evidence="5">SNF2-related protein</fullName>
    </submittedName>
</protein>
<gene>
    <name evidence="5" type="ORF">VF724_04520</name>
</gene>
<dbReference type="InterPro" id="IPR049730">
    <property type="entry name" value="SNF2/RAD54-like_C"/>
</dbReference>
<dbReference type="Pfam" id="PF00176">
    <property type="entry name" value="SNF2-rel_dom"/>
    <property type="match status" value="1"/>
</dbReference>
<dbReference type="SUPFAM" id="SSF52540">
    <property type="entry name" value="P-loop containing nucleoside triphosphate hydrolases"/>
    <property type="match status" value="2"/>
</dbReference>
<evidence type="ECO:0000313" key="5">
    <source>
        <dbReference type="EMBL" id="MEB3100921.1"/>
    </source>
</evidence>
<dbReference type="PANTHER" id="PTHR10799">
    <property type="entry name" value="SNF2/RAD54 HELICASE FAMILY"/>
    <property type="match status" value="1"/>
</dbReference>
<evidence type="ECO:0000256" key="1">
    <source>
        <dbReference type="ARBA" id="ARBA00022801"/>
    </source>
</evidence>
<dbReference type="InterPro" id="IPR022138">
    <property type="entry name" value="DUF3670"/>
</dbReference>
<dbReference type="Pfam" id="PF12419">
    <property type="entry name" value="DUF3670"/>
    <property type="match status" value="1"/>
</dbReference>